<feature type="compositionally biased region" description="Low complexity" evidence="1">
    <location>
        <begin position="11"/>
        <end position="21"/>
    </location>
</feature>
<dbReference type="Proteomes" id="UP000799753">
    <property type="component" value="Unassembled WGS sequence"/>
</dbReference>
<reference evidence="2" key="1">
    <citation type="journal article" date="2020" name="Stud. Mycol.">
        <title>101 Dothideomycetes genomes: a test case for predicting lifestyles and emergence of pathogens.</title>
        <authorList>
            <person name="Haridas S."/>
            <person name="Albert R."/>
            <person name="Binder M."/>
            <person name="Bloem J."/>
            <person name="Labutti K."/>
            <person name="Salamov A."/>
            <person name="Andreopoulos B."/>
            <person name="Baker S."/>
            <person name="Barry K."/>
            <person name="Bills G."/>
            <person name="Bluhm B."/>
            <person name="Cannon C."/>
            <person name="Castanera R."/>
            <person name="Culley D."/>
            <person name="Daum C."/>
            <person name="Ezra D."/>
            <person name="Gonzalez J."/>
            <person name="Henrissat B."/>
            <person name="Kuo A."/>
            <person name="Liang C."/>
            <person name="Lipzen A."/>
            <person name="Lutzoni F."/>
            <person name="Magnuson J."/>
            <person name="Mondo S."/>
            <person name="Nolan M."/>
            <person name="Ohm R."/>
            <person name="Pangilinan J."/>
            <person name="Park H.-J."/>
            <person name="Ramirez L."/>
            <person name="Alfaro M."/>
            <person name="Sun H."/>
            <person name="Tritt A."/>
            <person name="Yoshinaga Y."/>
            <person name="Zwiers L.-H."/>
            <person name="Turgeon B."/>
            <person name="Goodwin S."/>
            <person name="Spatafora J."/>
            <person name="Crous P."/>
            <person name="Grigoriev I."/>
        </authorList>
    </citation>
    <scope>NUCLEOTIDE SEQUENCE</scope>
    <source>
        <strain evidence="2">CBS 473.64</strain>
    </source>
</reference>
<feature type="compositionally biased region" description="Low complexity" evidence="1">
    <location>
        <begin position="65"/>
        <end position="77"/>
    </location>
</feature>
<organism evidence="2 3">
    <name type="scientific">Massarina eburnea CBS 473.64</name>
    <dbReference type="NCBI Taxonomy" id="1395130"/>
    <lineage>
        <taxon>Eukaryota</taxon>
        <taxon>Fungi</taxon>
        <taxon>Dikarya</taxon>
        <taxon>Ascomycota</taxon>
        <taxon>Pezizomycotina</taxon>
        <taxon>Dothideomycetes</taxon>
        <taxon>Pleosporomycetidae</taxon>
        <taxon>Pleosporales</taxon>
        <taxon>Massarineae</taxon>
        <taxon>Massarinaceae</taxon>
        <taxon>Massarina</taxon>
    </lineage>
</organism>
<proteinExistence type="predicted"/>
<evidence type="ECO:0000313" key="3">
    <source>
        <dbReference type="Proteomes" id="UP000799753"/>
    </source>
</evidence>
<evidence type="ECO:0000256" key="1">
    <source>
        <dbReference type="SAM" id="MobiDB-lite"/>
    </source>
</evidence>
<protein>
    <submittedName>
        <fullName evidence="2">Uncharacterized protein</fullName>
    </submittedName>
</protein>
<dbReference type="AlphaFoldDB" id="A0A6A6RST8"/>
<feature type="compositionally biased region" description="Polar residues" evidence="1">
    <location>
        <begin position="1"/>
        <end position="10"/>
    </location>
</feature>
<gene>
    <name evidence="2" type="ORF">P280DRAFT_509458</name>
</gene>
<sequence length="217" mass="24356">MMKTTHPSVRSSPQHPTSNPQPSQPPPPTYKHAFTTYPHPDSTDSTYYSAPPTTQHITLHPRIRNPPSRLRRNNLQPPSIPTQEPIPQHRKEPNITRTILDDMTGTFSPAAEIGETPVSTIRAKMESETETETEIETETVAVRRDATRRDATRQEIHGLKVRSMYILPIFVNCLSARSPNNSCVRIEVVFKLQGMHTSRTAISAKGLIGLDALEQLH</sequence>
<name>A0A6A6RST8_9PLEO</name>
<feature type="region of interest" description="Disordered" evidence="1">
    <location>
        <begin position="1"/>
        <end position="89"/>
    </location>
</feature>
<accession>A0A6A6RST8</accession>
<feature type="compositionally biased region" description="Polar residues" evidence="1">
    <location>
        <begin position="43"/>
        <end position="57"/>
    </location>
</feature>
<keyword evidence="3" id="KW-1185">Reference proteome</keyword>
<evidence type="ECO:0000313" key="2">
    <source>
        <dbReference type="EMBL" id="KAF2637721.1"/>
    </source>
</evidence>
<dbReference type="EMBL" id="MU006792">
    <property type="protein sequence ID" value="KAF2637721.1"/>
    <property type="molecule type" value="Genomic_DNA"/>
</dbReference>